<evidence type="ECO:0000313" key="3">
    <source>
        <dbReference type="Proteomes" id="UP001177670"/>
    </source>
</evidence>
<dbReference type="EMBL" id="JAHYIQ010000022">
    <property type="protein sequence ID" value="KAK1122721.1"/>
    <property type="molecule type" value="Genomic_DNA"/>
</dbReference>
<name>A0AA40FP16_9HYME</name>
<comment type="caution">
    <text evidence="2">The sequence shown here is derived from an EMBL/GenBank/DDBJ whole genome shotgun (WGS) entry which is preliminary data.</text>
</comment>
<dbReference type="GO" id="GO:0030286">
    <property type="term" value="C:dynein complex"/>
    <property type="evidence" value="ECO:0007669"/>
    <property type="project" value="InterPro"/>
</dbReference>
<gene>
    <name evidence="2" type="ORF">K0M31_009165</name>
</gene>
<evidence type="ECO:0000259" key="1">
    <source>
        <dbReference type="Pfam" id="PF03028"/>
    </source>
</evidence>
<organism evidence="2 3">
    <name type="scientific">Melipona bicolor</name>
    <dbReference type="NCBI Taxonomy" id="60889"/>
    <lineage>
        <taxon>Eukaryota</taxon>
        <taxon>Metazoa</taxon>
        <taxon>Ecdysozoa</taxon>
        <taxon>Arthropoda</taxon>
        <taxon>Hexapoda</taxon>
        <taxon>Insecta</taxon>
        <taxon>Pterygota</taxon>
        <taxon>Neoptera</taxon>
        <taxon>Endopterygota</taxon>
        <taxon>Hymenoptera</taxon>
        <taxon>Apocrita</taxon>
        <taxon>Aculeata</taxon>
        <taxon>Apoidea</taxon>
        <taxon>Anthophila</taxon>
        <taxon>Apidae</taxon>
        <taxon>Melipona</taxon>
    </lineage>
</organism>
<proteinExistence type="predicted"/>
<evidence type="ECO:0000313" key="2">
    <source>
        <dbReference type="EMBL" id="KAK1122721.1"/>
    </source>
</evidence>
<dbReference type="PANTHER" id="PTHR22878:SF68">
    <property type="entry name" value="DYNEIN HEAVY CHAIN 6, AXONEMAL-LIKE"/>
    <property type="match status" value="1"/>
</dbReference>
<reference evidence="2" key="1">
    <citation type="submission" date="2021-10" db="EMBL/GenBank/DDBJ databases">
        <title>Melipona bicolor Genome sequencing and assembly.</title>
        <authorList>
            <person name="Araujo N.S."/>
            <person name="Arias M.C."/>
        </authorList>
    </citation>
    <scope>NUCLEOTIDE SEQUENCE</scope>
    <source>
        <strain evidence="2">USP_2M_L1-L4_2017</strain>
        <tissue evidence="2">Whole body</tissue>
    </source>
</reference>
<sequence length="230" mass="26064">MCMKILDAQEKVIHSEYAFLLRGGIVLDRENQPDKPVAWLPDETWDNITELDNLAGFHGLVASFEQFPRDWNNWYIDTEPENIPLIAEWETNLNVFQKMLVIRSCRPDRISFCIANFIVLNLGQRFVEPPVLDLKAVLDDSVAQTPLIFVLSPGVDPTSTLMQLVDSQEMTNHFMTLSLGQGQAPIATRSVLMQVFNKLWLKSPVILCGSMTVLTFQFFDQLSSTTSISP</sequence>
<accession>A0AA40FP16</accession>
<protein>
    <recommendedName>
        <fullName evidence="1">Dynein heavy chain region D6 P-loop domain-containing protein</fullName>
    </recommendedName>
</protein>
<feature type="domain" description="Dynein heavy chain region D6 P-loop" evidence="1">
    <location>
        <begin position="143"/>
        <end position="192"/>
    </location>
</feature>
<dbReference type="GO" id="GO:0051959">
    <property type="term" value="F:dynein light intermediate chain binding"/>
    <property type="evidence" value="ECO:0007669"/>
    <property type="project" value="InterPro"/>
</dbReference>
<dbReference type="AlphaFoldDB" id="A0AA40FP16"/>
<dbReference type="GO" id="GO:0007018">
    <property type="term" value="P:microtubule-based movement"/>
    <property type="evidence" value="ECO:0007669"/>
    <property type="project" value="InterPro"/>
</dbReference>
<dbReference type="InterPro" id="IPR026983">
    <property type="entry name" value="DHC"/>
</dbReference>
<dbReference type="Proteomes" id="UP001177670">
    <property type="component" value="Unassembled WGS sequence"/>
</dbReference>
<dbReference type="Pfam" id="PF03028">
    <property type="entry name" value="Dynein_heavy"/>
    <property type="match status" value="1"/>
</dbReference>
<dbReference type="InterPro" id="IPR027417">
    <property type="entry name" value="P-loop_NTPase"/>
</dbReference>
<dbReference type="Gene3D" id="3.40.50.300">
    <property type="entry name" value="P-loop containing nucleotide triphosphate hydrolases"/>
    <property type="match status" value="1"/>
</dbReference>
<keyword evidence="3" id="KW-1185">Reference proteome</keyword>
<dbReference type="GO" id="GO:0008569">
    <property type="term" value="F:minus-end-directed microtubule motor activity"/>
    <property type="evidence" value="ECO:0007669"/>
    <property type="project" value="InterPro"/>
</dbReference>
<dbReference type="PANTHER" id="PTHR22878">
    <property type="entry name" value="DYNEIN HEAVY CHAIN 6, AXONEMAL-LIKE-RELATED"/>
    <property type="match status" value="1"/>
</dbReference>
<dbReference type="InterPro" id="IPR004273">
    <property type="entry name" value="Dynein_heavy_D6_P-loop"/>
</dbReference>
<dbReference type="GO" id="GO:0045505">
    <property type="term" value="F:dynein intermediate chain binding"/>
    <property type="evidence" value="ECO:0007669"/>
    <property type="project" value="InterPro"/>
</dbReference>